<evidence type="ECO:0000256" key="1">
    <source>
        <dbReference type="SAM" id="Phobius"/>
    </source>
</evidence>
<sequence>MWYFAWILGLPLAVFFGILNAMWLDMHLDRESRIRSK</sequence>
<name>A0A6N4RBK5_BLAVI</name>
<dbReference type="EMBL" id="VAFM01000002">
    <property type="protein sequence ID" value="TKW60611.1"/>
    <property type="molecule type" value="Genomic_DNA"/>
</dbReference>
<dbReference type="Proteomes" id="UP000320948">
    <property type="component" value="Unassembled WGS sequence"/>
</dbReference>
<reference evidence="2 3" key="1">
    <citation type="journal article" date="2017" name="Nat. Commun.">
        <title>In situ click chemistry generation of cyclooxygenase-2 inhibitors.</title>
        <authorList>
            <person name="Bhardwaj A."/>
            <person name="Kaur J."/>
            <person name="Wuest M."/>
            <person name="Wuest F."/>
        </authorList>
    </citation>
    <scope>NUCLEOTIDE SEQUENCE [LARGE SCALE GENOMIC DNA]</scope>
    <source>
        <strain evidence="2">S2_018_000_R2_106</strain>
    </source>
</reference>
<feature type="transmembrane region" description="Helical" evidence="1">
    <location>
        <begin position="6"/>
        <end position="28"/>
    </location>
</feature>
<dbReference type="NCBIfam" id="TIGR02106">
    <property type="entry name" value="cyd_oper_ybgT"/>
    <property type="match status" value="1"/>
</dbReference>
<evidence type="ECO:0000313" key="3">
    <source>
        <dbReference type="Proteomes" id="UP000320948"/>
    </source>
</evidence>
<keyword evidence="1" id="KW-0472">Membrane</keyword>
<protein>
    <submittedName>
        <fullName evidence="2">Cytochrome bd-I oxidase subunit CydX</fullName>
    </submittedName>
</protein>
<dbReference type="Pfam" id="PF08173">
    <property type="entry name" value="YbgT_YccB"/>
    <property type="match status" value="1"/>
</dbReference>
<dbReference type="AlphaFoldDB" id="A0A6N4RBK5"/>
<organism evidence="2 3">
    <name type="scientific">Blastochloris viridis</name>
    <name type="common">Rhodopseudomonas viridis</name>
    <dbReference type="NCBI Taxonomy" id="1079"/>
    <lineage>
        <taxon>Bacteria</taxon>
        <taxon>Pseudomonadati</taxon>
        <taxon>Pseudomonadota</taxon>
        <taxon>Alphaproteobacteria</taxon>
        <taxon>Hyphomicrobiales</taxon>
        <taxon>Blastochloridaceae</taxon>
        <taxon>Blastochloris</taxon>
    </lineage>
</organism>
<dbReference type="InterPro" id="IPR012994">
    <property type="entry name" value="YbgT_YccB"/>
</dbReference>
<accession>A0A6N4RBK5</accession>
<keyword evidence="1" id="KW-1133">Transmembrane helix</keyword>
<proteinExistence type="predicted"/>
<gene>
    <name evidence="2" type="primary">cydX</name>
    <name evidence="2" type="ORF">DI628_06830</name>
</gene>
<dbReference type="InterPro" id="IPR011724">
    <property type="entry name" value="Cyd_oper_YbgT"/>
</dbReference>
<evidence type="ECO:0000313" key="2">
    <source>
        <dbReference type="EMBL" id="TKW60611.1"/>
    </source>
</evidence>
<keyword evidence="1" id="KW-0812">Transmembrane</keyword>
<comment type="caution">
    <text evidence="2">The sequence shown here is derived from an EMBL/GenBank/DDBJ whole genome shotgun (WGS) entry which is preliminary data.</text>
</comment>